<dbReference type="Proteomes" id="UP000307378">
    <property type="component" value="Unassembled WGS sequence"/>
</dbReference>
<feature type="binding site" evidence="11">
    <location>
        <position position="294"/>
    </location>
    <ligand>
        <name>Mg(2+)</name>
        <dbReference type="ChEBI" id="CHEBI:18420"/>
    </ligand>
</feature>
<feature type="binding site" evidence="11">
    <location>
        <position position="182"/>
    </location>
    <ligand>
        <name>Mg(2+)</name>
        <dbReference type="ChEBI" id="CHEBI:18420"/>
    </ligand>
</feature>
<dbReference type="EC" id="2.7.1.180" evidence="1 10"/>
<dbReference type="GO" id="GO:0016740">
    <property type="term" value="F:transferase activity"/>
    <property type="evidence" value="ECO:0007669"/>
    <property type="project" value="UniProtKB-UniRule"/>
</dbReference>
<evidence type="ECO:0000256" key="3">
    <source>
        <dbReference type="ARBA" id="ARBA00022630"/>
    </source>
</evidence>
<dbReference type="GO" id="GO:0046872">
    <property type="term" value="F:metal ion binding"/>
    <property type="evidence" value="ECO:0007669"/>
    <property type="project" value="UniProtKB-UniRule"/>
</dbReference>
<keyword evidence="4 10" id="KW-0808">Transferase</keyword>
<comment type="caution">
    <text evidence="12">The sequence shown here is derived from an EMBL/GenBank/DDBJ whole genome shotgun (WGS) entry which is preliminary data.</text>
</comment>
<dbReference type="EMBL" id="STGU01000013">
    <property type="protein sequence ID" value="THV32762.1"/>
    <property type="molecule type" value="Genomic_DNA"/>
</dbReference>
<dbReference type="PANTHER" id="PTHR30040">
    <property type="entry name" value="THIAMINE BIOSYNTHESIS LIPOPROTEIN APBE"/>
    <property type="match status" value="1"/>
</dbReference>
<keyword evidence="7 10" id="KW-0460">Magnesium</keyword>
<accession>A0A4S8PT04</accession>
<comment type="cofactor">
    <cofactor evidence="11">
        <name>Mg(2+)</name>
        <dbReference type="ChEBI" id="CHEBI:18420"/>
    </cofactor>
    <cofactor evidence="11">
        <name>Mn(2+)</name>
        <dbReference type="ChEBI" id="CHEBI:29035"/>
    </cofactor>
    <text evidence="11">Magnesium. Can also use manganese.</text>
</comment>
<evidence type="ECO:0000313" key="13">
    <source>
        <dbReference type="Proteomes" id="UP000307378"/>
    </source>
</evidence>
<dbReference type="PIRSF" id="PIRSF006268">
    <property type="entry name" value="ApbE"/>
    <property type="match status" value="1"/>
</dbReference>
<gene>
    <name evidence="12" type="ORF">FAA86_19365</name>
</gene>
<dbReference type="InterPro" id="IPR003374">
    <property type="entry name" value="ApbE-like_sf"/>
</dbReference>
<evidence type="ECO:0000256" key="11">
    <source>
        <dbReference type="PIRSR" id="PIRSR006268-2"/>
    </source>
</evidence>
<organism evidence="12 13">
    <name type="scientific">Rhizobium rosettiformans W3</name>
    <dbReference type="NCBI Taxonomy" id="538378"/>
    <lineage>
        <taxon>Bacteria</taxon>
        <taxon>Pseudomonadati</taxon>
        <taxon>Pseudomonadota</taxon>
        <taxon>Alphaproteobacteria</taxon>
        <taxon>Hyphomicrobiales</taxon>
        <taxon>Rhizobiaceae</taxon>
        <taxon>Rhizobium/Agrobacterium group</taxon>
        <taxon>Rhizobium</taxon>
    </lineage>
</organism>
<evidence type="ECO:0000256" key="5">
    <source>
        <dbReference type="ARBA" id="ARBA00022723"/>
    </source>
</evidence>
<protein>
    <recommendedName>
        <fullName evidence="2 10">FAD:protein FMN transferase</fullName>
        <ecNumber evidence="1 10">2.7.1.180</ecNumber>
    </recommendedName>
    <alternativeName>
        <fullName evidence="8 10">Flavin transferase</fullName>
    </alternativeName>
</protein>
<evidence type="ECO:0000256" key="2">
    <source>
        <dbReference type="ARBA" id="ARBA00016337"/>
    </source>
</evidence>
<evidence type="ECO:0000256" key="4">
    <source>
        <dbReference type="ARBA" id="ARBA00022679"/>
    </source>
</evidence>
<name>A0A4S8PT04_9HYPH</name>
<evidence type="ECO:0000256" key="1">
    <source>
        <dbReference type="ARBA" id="ARBA00011955"/>
    </source>
</evidence>
<evidence type="ECO:0000256" key="8">
    <source>
        <dbReference type="ARBA" id="ARBA00031306"/>
    </source>
</evidence>
<dbReference type="InterPro" id="IPR024932">
    <property type="entry name" value="ApbE"/>
</dbReference>
<keyword evidence="3 10" id="KW-0285">Flavoprotein</keyword>
<evidence type="ECO:0000256" key="9">
    <source>
        <dbReference type="ARBA" id="ARBA00048540"/>
    </source>
</evidence>
<proteinExistence type="inferred from homology"/>
<dbReference type="PANTHER" id="PTHR30040:SF2">
    <property type="entry name" value="FAD:PROTEIN FMN TRANSFERASE"/>
    <property type="match status" value="1"/>
</dbReference>
<evidence type="ECO:0000313" key="12">
    <source>
        <dbReference type="EMBL" id="THV32762.1"/>
    </source>
</evidence>
<sequence length="343" mass="35912">MNAVWRARASSMTISGSRSMTTRREIVFGLGALAGLMSLPSLARAGADDLTRISGRAFGTRWQVTVPADADARKIGADLRHLLAGIDHSMSPFRAGSELSRFNSRSEITPFAASEPLRTVASKALEIARLTGGAFDPAVGPAVHRYGFGPIAAGRSGRYTAFAVSAEGLSKAEPELSLDLCGIAKGYAVDRLAGHLRDQGLPSFLIEVGGEVYGFGARPDGRPWRVGIADPLRTGVHTTLPLTGVAMATSGDAINAYEIAGRRYSHTIDPATGEPVRNSVASVSVLAPTALEADAFATALLVMGPEGGLAFASANRLPALYLLREAGGLKARANRLFIDQGRA</sequence>
<dbReference type="Pfam" id="PF02424">
    <property type="entry name" value="ApbE"/>
    <property type="match status" value="1"/>
</dbReference>
<keyword evidence="5 10" id="KW-0479">Metal-binding</keyword>
<keyword evidence="6 10" id="KW-0274">FAD</keyword>
<evidence type="ECO:0000256" key="7">
    <source>
        <dbReference type="ARBA" id="ARBA00022842"/>
    </source>
</evidence>
<comment type="catalytic activity">
    <reaction evidence="9 10">
        <text>L-threonyl-[protein] + FAD = FMN-L-threonyl-[protein] + AMP + H(+)</text>
        <dbReference type="Rhea" id="RHEA:36847"/>
        <dbReference type="Rhea" id="RHEA-COMP:11060"/>
        <dbReference type="Rhea" id="RHEA-COMP:11061"/>
        <dbReference type="ChEBI" id="CHEBI:15378"/>
        <dbReference type="ChEBI" id="CHEBI:30013"/>
        <dbReference type="ChEBI" id="CHEBI:57692"/>
        <dbReference type="ChEBI" id="CHEBI:74257"/>
        <dbReference type="ChEBI" id="CHEBI:456215"/>
        <dbReference type="EC" id="2.7.1.180"/>
    </reaction>
</comment>
<dbReference type="SUPFAM" id="SSF143631">
    <property type="entry name" value="ApbE-like"/>
    <property type="match status" value="1"/>
</dbReference>
<reference evidence="12 13" key="1">
    <citation type="submission" date="2019-04" db="EMBL/GenBank/DDBJ databases">
        <title>genome sequence of strain W3.</title>
        <authorList>
            <person name="Gao J."/>
            <person name="Sun J."/>
        </authorList>
    </citation>
    <scope>NUCLEOTIDE SEQUENCE [LARGE SCALE GENOMIC DNA]</scope>
    <source>
        <strain evidence="12 13">W3</strain>
    </source>
</reference>
<comment type="similarity">
    <text evidence="10">Belongs to the ApbE family.</text>
</comment>
<dbReference type="AlphaFoldDB" id="A0A4S8PT04"/>
<dbReference type="Gene3D" id="3.10.520.10">
    <property type="entry name" value="ApbE-like domains"/>
    <property type="match status" value="1"/>
</dbReference>
<feature type="binding site" evidence="11">
    <location>
        <position position="298"/>
    </location>
    <ligand>
        <name>Mg(2+)</name>
        <dbReference type="ChEBI" id="CHEBI:18420"/>
    </ligand>
</feature>
<evidence type="ECO:0000256" key="6">
    <source>
        <dbReference type="ARBA" id="ARBA00022827"/>
    </source>
</evidence>
<evidence type="ECO:0000256" key="10">
    <source>
        <dbReference type="PIRNR" id="PIRNR006268"/>
    </source>
</evidence>